<keyword evidence="13" id="KW-1185">Reference proteome</keyword>
<dbReference type="GO" id="GO:0004363">
    <property type="term" value="F:glutathione synthase activity"/>
    <property type="evidence" value="ECO:0007669"/>
    <property type="project" value="UniProtKB-UniRule"/>
</dbReference>
<evidence type="ECO:0000256" key="10">
    <source>
        <dbReference type="HAMAP-Rule" id="MF_00162"/>
    </source>
</evidence>
<keyword evidence="8" id="KW-0460">Magnesium</keyword>
<protein>
    <recommendedName>
        <fullName evidence="10">Glutathione synthetase</fullName>
        <ecNumber evidence="10">6.3.2.3</ecNumber>
    </recommendedName>
    <alternativeName>
        <fullName evidence="10">GSH synthetase</fullName>
        <shortName evidence="10">GSH-S</shortName>
        <shortName evidence="10">GSHase</shortName>
    </alternativeName>
    <alternativeName>
        <fullName evidence="10">Glutathione synthase</fullName>
    </alternativeName>
</protein>
<dbReference type="NCBIfam" id="NF003573">
    <property type="entry name" value="PRK05246.1"/>
    <property type="match status" value="1"/>
</dbReference>
<dbReference type="SUPFAM" id="SSF52440">
    <property type="entry name" value="PreATP-grasp domain"/>
    <property type="match status" value="1"/>
</dbReference>
<dbReference type="InterPro" id="IPR013815">
    <property type="entry name" value="ATP_grasp_subdomain_1"/>
</dbReference>
<dbReference type="EMBL" id="CP045871">
    <property type="protein sequence ID" value="QGG79242.1"/>
    <property type="molecule type" value="Genomic_DNA"/>
</dbReference>
<dbReference type="UniPathway" id="UPA00142">
    <property type="reaction ID" value="UER00210"/>
</dbReference>
<dbReference type="KEGG" id="llp:GH975_01160"/>
<keyword evidence="5" id="KW-0479">Metal-binding</keyword>
<dbReference type="PROSITE" id="PS50975">
    <property type="entry name" value="ATP_GRASP"/>
    <property type="match status" value="1"/>
</dbReference>
<organism evidence="12 13">
    <name type="scientific">Litorivicinus lipolyticus</name>
    <dbReference type="NCBI Taxonomy" id="418701"/>
    <lineage>
        <taxon>Bacteria</taxon>
        <taxon>Pseudomonadati</taxon>
        <taxon>Pseudomonadota</taxon>
        <taxon>Gammaproteobacteria</taxon>
        <taxon>Oceanospirillales</taxon>
        <taxon>Litorivicinaceae</taxon>
        <taxon>Litorivicinus</taxon>
    </lineage>
</organism>
<evidence type="ECO:0000256" key="5">
    <source>
        <dbReference type="ARBA" id="ARBA00022723"/>
    </source>
</evidence>
<feature type="domain" description="ATP-grasp" evidence="11">
    <location>
        <begin position="125"/>
        <end position="311"/>
    </location>
</feature>
<dbReference type="InterPro" id="IPR006284">
    <property type="entry name" value="Glut_synth_pro"/>
</dbReference>
<dbReference type="GO" id="GO:0005737">
    <property type="term" value="C:cytoplasm"/>
    <property type="evidence" value="ECO:0007669"/>
    <property type="project" value="TreeGrafter"/>
</dbReference>
<dbReference type="GO" id="GO:0046872">
    <property type="term" value="F:metal ion binding"/>
    <property type="evidence" value="ECO:0007669"/>
    <property type="project" value="UniProtKB-KW"/>
</dbReference>
<dbReference type="PANTHER" id="PTHR21621:SF4">
    <property type="entry name" value="GLUTATHIONE SYNTHETASE"/>
    <property type="match status" value="1"/>
</dbReference>
<keyword evidence="3 10" id="KW-0436">Ligase</keyword>
<accession>A0A5Q2QAI9</accession>
<evidence type="ECO:0000256" key="9">
    <source>
        <dbReference type="ARBA" id="ARBA00023211"/>
    </source>
</evidence>
<dbReference type="InterPro" id="IPR004215">
    <property type="entry name" value="GSHS_N"/>
</dbReference>
<evidence type="ECO:0000256" key="6">
    <source>
        <dbReference type="ARBA" id="ARBA00022741"/>
    </source>
</evidence>
<comment type="pathway">
    <text evidence="10">Sulfur metabolism; glutathione biosynthesis; glutathione from L-cysteine and L-glutamate: step 2/2.</text>
</comment>
<comment type="cofactor">
    <cofactor evidence="2">
        <name>Mg(2+)</name>
        <dbReference type="ChEBI" id="CHEBI:18420"/>
    </cofactor>
</comment>
<dbReference type="Gene3D" id="3.30.1490.20">
    <property type="entry name" value="ATP-grasp fold, A domain"/>
    <property type="match status" value="1"/>
</dbReference>
<keyword evidence="7 10" id="KW-0067">ATP-binding</keyword>
<reference evidence="12 13" key="1">
    <citation type="submission" date="2019-11" db="EMBL/GenBank/DDBJ databases">
        <authorList>
            <person name="Khan S.A."/>
            <person name="Jeon C.O."/>
            <person name="Chun B.H."/>
        </authorList>
    </citation>
    <scope>NUCLEOTIDE SEQUENCE [LARGE SCALE GENOMIC DNA]</scope>
    <source>
        <strain evidence="12 13">IMCC 1097</strain>
    </source>
</reference>
<dbReference type="RefSeq" id="WP_153712746.1">
    <property type="nucleotide sequence ID" value="NZ_CP045871.1"/>
</dbReference>
<keyword evidence="9" id="KW-0464">Manganese</keyword>
<dbReference type="GO" id="GO:0005524">
    <property type="term" value="F:ATP binding"/>
    <property type="evidence" value="ECO:0007669"/>
    <property type="project" value="UniProtKB-UniRule"/>
</dbReference>
<dbReference type="InterPro" id="IPR016185">
    <property type="entry name" value="PreATP-grasp_dom_sf"/>
</dbReference>
<gene>
    <name evidence="10 12" type="primary">gshB</name>
    <name evidence="12" type="ORF">GH975_01160</name>
</gene>
<dbReference type="NCBIfam" id="TIGR01380">
    <property type="entry name" value="glut_syn"/>
    <property type="match status" value="1"/>
</dbReference>
<dbReference type="InterPro" id="IPR004218">
    <property type="entry name" value="GSHS_ATP-bd"/>
</dbReference>
<evidence type="ECO:0000256" key="3">
    <source>
        <dbReference type="ARBA" id="ARBA00022598"/>
    </source>
</evidence>
<proteinExistence type="inferred from homology"/>
<name>A0A5Q2QAI9_9GAMM</name>
<evidence type="ECO:0000256" key="2">
    <source>
        <dbReference type="ARBA" id="ARBA00001946"/>
    </source>
</evidence>
<sequence length="314" mass="34088">MSLNIGILMDPIEGIKPYKDTSFAILLAAQKRGATLHYLTPADLSLDRGIAIGRSATLTVRDQNEDFYTLGDASFKPLGNLDLLFIRTDPPFDSEYLYATQILDIAENQGVKVINRPSSVRDCNEKLFATWFPDLMAPTLVSRNEDQLRAFYADHGDVIFKPLDGMGGRGIFRIGADGMNLGAVIESLTDSGRHSIMVQKYLPAIVEGDKRILMINGEPADHCLARIPSQGETRGNLAAGGRGVTQPLSDSDRALANTIGPHLRERGLYLVGLDVIGDRVTEINVTSPTCMREIDAATGSDLASDLLEVVTGLL</sequence>
<evidence type="ECO:0000256" key="8">
    <source>
        <dbReference type="ARBA" id="ARBA00022842"/>
    </source>
</evidence>
<comment type="cofactor">
    <cofactor evidence="1">
        <name>Mn(2+)</name>
        <dbReference type="ChEBI" id="CHEBI:29035"/>
    </cofactor>
</comment>
<dbReference type="PANTHER" id="PTHR21621">
    <property type="entry name" value="RIBOSOMAL PROTEIN S6 MODIFICATION PROTEIN"/>
    <property type="match status" value="1"/>
</dbReference>
<dbReference type="InterPro" id="IPR011761">
    <property type="entry name" value="ATP-grasp"/>
</dbReference>
<keyword evidence="6 10" id="KW-0547">Nucleotide-binding</keyword>
<evidence type="ECO:0000259" key="11">
    <source>
        <dbReference type="PROSITE" id="PS50975"/>
    </source>
</evidence>
<dbReference type="Pfam" id="PF02951">
    <property type="entry name" value="GSH-S_N"/>
    <property type="match status" value="1"/>
</dbReference>
<dbReference type="FunFam" id="3.30.1490.20:FF:000009">
    <property type="entry name" value="Glutathione synthetase"/>
    <property type="match status" value="1"/>
</dbReference>
<dbReference type="Pfam" id="PF02955">
    <property type="entry name" value="GSH-S_ATP"/>
    <property type="match status" value="1"/>
</dbReference>
<dbReference type="HAMAP" id="MF_00162">
    <property type="entry name" value="GSH_S"/>
    <property type="match status" value="1"/>
</dbReference>
<evidence type="ECO:0000313" key="13">
    <source>
        <dbReference type="Proteomes" id="UP000388235"/>
    </source>
</evidence>
<comment type="similarity">
    <text evidence="10">Belongs to the prokaryotic GSH synthase family.</text>
</comment>
<evidence type="ECO:0000313" key="12">
    <source>
        <dbReference type="EMBL" id="QGG79242.1"/>
    </source>
</evidence>
<dbReference type="EC" id="6.3.2.3" evidence="10"/>
<keyword evidence="4 10" id="KW-0317">Glutathione biosynthesis</keyword>
<dbReference type="Gene3D" id="3.40.50.20">
    <property type="match status" value="1"/>
</dbReference>
<dbReference type="Proteomes" id="UP000388235">
    <property type="component" value="Chromosome"/>
</dbReference>
<dbReference type="Gene3D" id="3.30.470.20">
    <property type="entry name" value="ATP-grasp fold, B domain"/>
    <property type="match status" value="1"/>
</dbReference>
<dbReference type="AlphaFoldDB" id="A0A5Q2QAI9"/>
<dbReference type="SUPFAM" id="SSF56059">
    <property type="entry name" value="Glutathione synthetase ATP-binding domain-like"/>
    <property type="match status" value="1"/>
</dbReference>
<dbReference type="OrthoDB" id="9785415at2"/>
<evidence type="ECO:0000256" key="1">
    <source>
        <dbReference type="ARBA" id="ARBA00001936"/>
    </source>
</evidence>
<comment type="catalytic activity">
    <reaction evidence="10">
        <text>gamma-L-glutamyl-L-cysteine + glycine + ATP = glutathione + ADP + phosphate + H(+)</text>
        <dbReference type="Rhea" id="RHEA:13557"/>
        <dbReference type="ChEBI" id="CHEBI:15378"/>
        <dbReference type="ChEBI" id="CHEBI:30616"/>
        <dbReference type="ChEBI" id="CHEBI:43474"/>
        <dbReference type="ChEBI" id="CHEBI:57305"/>
        <dbReference type="ChEBI" id="CHEBI:57925"/>
        <dbReference type="ChEBI" id="CHEBI:58173"/>
        <dbReference type="ChEBI" id="CHEBI:456216"/>
        <dbReference type="EC" id="6.3.2.3"/>
    </reaction>
</comment>
<evidence type="ECO:0000256" key="4">
    <source>
        <dbReference type="ARBA" id="ARBA00022684"/>
    </source>
</evidence>
<evidence type="ECO:0000256" key="7">
    <source>
        <dbReference type="ARBA" id="ARBA00022840"/>
    </source>
</evidence>